<name>A0AAE0XBH0_9PEZI</name>
<dbReference type="Proteomes" id="UP001270362">
    <property type="component" value="Unassembled WGS sequence"/>
</dbReference>
<reference evidence="2" key="2">
    <citation type="submission" date="2023-06" db="EMBL/GenBank/DDBJ databases">
        <authorList>
            <consortium name="Lawrence Berkeley National Laboratory"/>
            <person name="Haridas S."/>
            <person name="Hensen N."/>
            <person name="Bonometti L."/>
            <person name="Westerberg I."/>
            <person name="Brannstrom I.O."/>
            <person name="Guillou S."/>
            <person name="Cros-Aarteil S."/>
            <person name="Calhoun S."/>
            <person name="Kuo A."/>
            <person name="Mondo S."/>
            <person name="Pangilinan J."/>
            <person name="Riley R."/>
            <person name="Labutti K."/>
            <person name="Andreopoulos B."/>
            <person name="Lipzen A."/>
            <person name="Chen C."/>
            <person name="Yanf M."/>
            <person name="Daum C."/>
            <person name="Ng V."/>
            <person name="Clum A."/>
            <person name="Steindorff A."/>
            <person name="Ohm R."/>
            <person name="Martin F."/>
            <person name="Silar P."/>
            <person name="Natvig D."/>
            <person name="Lalanne C."/>
            <person name="Gautier V."/>
            <person name="Ament-Velasquez S.L."/>
            <person name="Kruys A."/>
            <person name="Hutchinson M.I."/>
            <person name="Powell A.J."/>
            <person name="Barry K."/>
            <person name="Miller A.N."/>
            <person name="Grigoriev I.V."/>
            <person name="Debuchy R."/>
            <person name="Gladieux P."/>
            <person name="Thoren M.H."/>
            <person name="Johannesson H."/>
        </authorList>
    </citation>
    <scope>NUCLEOTIDE SEQUENCE</scope>
    <source>
        <strain evidence="2">CBS 314.62</strain>
    </source>
</reference>
<gene>
    <name evidence="2" type="ORF">B0T22DRAFT_440995</name>
</gene>
<feature type="signal peptide" evidence="1">
    <location>
        <begin position="1"/>
        <end position="22"/>
    </location>
</feature>
<dbReference type="AlphaFoldDB" id="A0AAE0XBH0"/>
<keyword evidence="1" id="KW-0732">Signal</keyword>
<evidence type="ECO:0000313" key="2">
    <source>
        <dbReference type="EMBL" id="KAK3689517.1"/>
    </source>
</evidence>
<evidence type="ECO:0000313" key="3">
    <source>
        <dbReference type="Proteomes" id="UP001270362"/>
    </source>
</evidence>
<comment type="caution">
    <text evidence="2">The sequence shown here is derived from an EMBL/GenBank/DDBJ whole genome shotgun (WGS) entry which is preliminary data.</text>
</comment>
<protein>
    <submittedName>
        <fullName evidence="2">Uncharacterized protein</fullName>
    </submittedName>
</protein>
<feature type="chain" id="PRO_5041897854" evidence="1">
    <location>
        <begin position="23"/>
        <end position="144"/>
    </location>
</feature>
<reference evidence="2" key="1">
    <citation type="journal article" date="2023" name="Mol. Phylogenet. Evol.">
        <title>Genome-scale phylogeny and comparative genomics of the fungal order Sordariales.</title>
        <authorList>
            <person name="Hensen N."/>
            <person name="Bonometti L."/>
            <person name="Westerberg I."/>
            <person name="Brannstrom I.O."/>
            <person name="Guillou S."/>
            <person name="Cros-Aarteil S."/>
            <person name="Calhoun S."/>
            <person name="Haridas S."/>
            <person name="Kuo A."/>
            <person name="Mondo S."/>
            <person name="Pangilinan J."/>
            <person name="Riley R."/>
            <person name="LaButti K."/>
            <person name="Andreopoulos B."/>
            <person name="Lipzen A."/>
            <person name="Chen C."/>
            <person name="Yan M."/>
            <person name="Daum C."/>
            <person name="Ng V."/>
            <person name="Clum A."/>
            <person name="Steindorff A."/>
            <person name="Ohm R.A."/>
            <person name="Martin F."/>
            <person name="Silar P."/>
            <person name="Natvig D.O."/>
            <person name="Lalanne C."/>
            <person name="Gautier V."/>
            <person name="Ament-Velasquez S.L."/>
            <person name="Kruys A."/>
            <person name="Hutchinson M.I."/>
            <person name="Powell A.J."/>
            <person name="Barry K."/>
            <person name="Miller A.N."/>
            <person name="Grigoriev I.V."/>
            <person name="Debuchy R."/>
            <person name="Gladieux P."/>
            <person name="Hiltunen Thoren M."/>
            <person name="Johannesson H."/>
        </authorList>
    </citation>
    <scope>NUCLEOTIDE SEQUENCE</scope>
    <source>
        <strain evidence="2">CBS 314.62</strain>
    </source>
</reference>
<sequence length="144" mass="15529">MRLGHHWTALLDFFIFCHVAIAATTFPLEITTRQQDPKGSAAARASDKVRSRLQLPTDVPHFVRQTETEKKIVIAGKGLVLVPIGPTGERVSTDGDEPRLLTIGATTFQVLGDDVMVNGEPLKAGARVNNEGVVENMKAAGART</sequence>
<accession>A0AAE0XBH0</accession>
<evidence type="ECO:0000256" key="1">
    <source>
        <dbReference type="SAM" id="SignalP"/>
    </source>
</evidence>
<keyword evidence="3" id="KW-1185">Reference proteome</keyword>
<proteinExistence type="predicted"/>
<dbReference type="EMBL" id="JAULSO010000002">
    <property type="protein sequence ID" value="KAK3689517.1"/>
    <property type="molecule type" value="Genomic_DNA"/>
</dbReference>
<organism evidence="2 3">
    <name type="scientific">Podospora appendiculata</name>
    <dbReference type="NCBI Taxonomy" id="314037"/>
    <lineage>
        <taxon>Eukaryota</taxon>
        <taxon>Fungi</taxon>
        <taxon>Dikarya</taxon>
        <taxon>Ascomycota</taxon>
        <taxon>Pezizomycotina</taxon>
        <taxon>Sordariomycetes</taxon>
        <taxon>Sordariomycetidae</taxon>
        <taxon>Sordariales</taxon>
        <taxon>Podosporaceae</taxon>
        <taxon>Podospora</taxon>
    </lineage>
</organism>